<name>A0AAE9JGN9_CAEBR</name>
<keyword evidence="2" id="KW-1185">Reference proteome</keyword>
<sequence length="71" mass="8126">MGAYKCTHKEGYISSRVVAPPYPLYVLQTMAFYEKPDDGDGFLGLSIEIRIQLNFSLPPFQFFNNTTQTEE</sequence>
<proteinExistence type="predicted"/>
<gene>
    <name evidence="1" type="ORF">L5515_012152</name>
</gene>
<reference evidence="1 2" key="1">
    <citation type="submission" date="2022-04" db="EMBL/GenBank/DDBJ databases">
        <title>Chromosome-level reference genomes for two strains of Caenorhabditis briggsae: an improved platform for comparative genomics.</title>
        <authorList>
            <person name="Stevens L."/>
            <person name="Andersen E."/>
        </authorList>
    </citation>
    <scope>NUCLEOTIDE SEQUENCE [LARGE SCALE GENOMIC DNA]</scope>
    <source>
        <strain evidence="1">VX34</strain>
        <tissue evidence="1">Whole-organism</tissue>
    </source>
</reference>
<dbReference type="AlphaFoldDB" id="A0AAE9JGN9"/>
<evidence type="ECO:0000313" key="2">
    <source>
        <dbReference type="Proteomes" id="UP000829354"/>
    </source>
</evidence>
<organism evidence="1 2">
    <name type="scientific">Caenorhabditis briggsae</name>
    <dbReference type="NCBI Taxonomy" id="6238"/>
    <lineage>
        <taxon>Eukaryota</taxon>
        <taxon>Metazoa</taxon>
        <taxon>Ecdysozoa</taxon>
        <taxon>Nematoda</taxon>
        <taxon>Chromadorea</taxon>
        <taxon>Rhabditida</taxon>
        <taxon>Rhabditina</taxon>
        <taxon>Rhabditomorpha</taxon>
        <taxon>Rhabditoidea</taxon>
        <taxon>Rhabditidae</taxon>
        <taxon>Peloderinae</taxon>
        <taxon>Caenorhabditis</taxon>
    </lineage>
</organism>
<evidence type="ECO:0000313" key="1">
    <source>
        <dbReference type="EMBL" id="UMM30153.1"/>
    </source>
</evidence>
<dbReference type="EMBL" id="CP092623">
    <property type="protein sequence ID" value="UMM30153.1"/>
    <property type="molecule type" value="Genomic_DNA"/>
</dbReference>
<dbReference type="Proteomes" id="UP000829354">
    <property type="component" value="Chromosome IV"/>
</dbReference>
<accession>A0AAE9JGN9</accession>
<protein>
    <submittedName>
        <fullName evidence="1">Uncharacterized protein</fullName>
    </submittedName>
</protein>